<dbReference type="NCBIfam" id="TIGR02281">
    <property type="entry name" value="clan_AA_DTGA"/>
    <property type="match status" value="1"/>
</dbReference>
<keyword evidence="1" id="KW-0732">Signal</keyword>
<organism evidence="2 3">
    <name type="scientific">Chitiniphilus purpureus</name>
    <dbReference type="NCBI Taxonomy" id="2981137"/>
    <lineage>
        <taxon>Bacteria</taxon>
        <taxon>Pseudomonadati</taxon>
        <taxon>Pseudomonadota</taxon>
        <taxon>Betaproteobacteria</taxon>
        <taxon>Neisseriales</taxon>
        <taxon>Chitinibacteraceae</taxon>
        <taxon>Chitiniphilus</taxon>
    </lineage>
</organism>
<accession>A0ABY6DLT5</accession>
<sequence length="213" mass="23068">MKHVLLCLSLLLAGTGALAEEITLLATMGQKALIRLDGKQQTLSIGQQRGNIKLLRLDADSAVFEVAGKQRRLTLGEGYVVRGGGAPGSGTSIILSPDQQKHYYTEIAINGRSANGVIDTGATHLSMTSAQARHLGINYEKGMPARSQTANGVVKAWIVQIPELRFGNVLVYNVPVAVRDSNEDIPVLIGASLLNRFQMKREQDTMILTKKNY</sequence>
<dbReference type="Proteomes" id="UP001061302">
    <property type="component" value="Chromosome"/>
</dbReference>
<dbReference type="EC" id="3.4.23.-" evidence="2"/>
<dbReference type="CDD" id="cd05483">
    <property type="entry name" value="retropepsin_like_bacteria"/>
    <property type="match status" value="1"/>
</dbReference>
<dbReference type="RefSeq" id="WP_263124741.1">
    <property type="nucleotide sequence ID" value="NZ_CP106753.1"/>
</dbReference>
<keyword evidence="2" id="KW-0378">Hydrolase</keyword>
<evidence type="ECO:0000313" key="3">
    <source>
        <dbReference type="Proteomes" id="UP001061302"/>
    </source>
</evidence>
<feature type="chain" id="PRO_5045700861" evidence="1">
    <location>
        <begin position="20"/>
        <end position="213"/>
    </location>
</feature>
<dbReference type="InterPro" id="IPR001969">
    <property type="entry name" value="Aspartic_peptidase_AS"/>
</dbReference>
<name>A0ABY6DLT5_9NEIS</name>
<dbReference type="SUPFAM" id="SSF50630">
    <property type="entry name" value="Acid proteases"/>
    <property type="match status" value="1"/>
</dbReference>
<dbReference type="PROSITE" id="PS00141">
    <property type="entry name" value="ASP_PROTEASE"/>
    <property type="match status" value="1"/>
</dbReference>
<dbReference type="GO" id="GO:0006508">
    <property type="term" value="P:proteolysis"/>
    <property type="evidence" value="ECO:0007669"/>
    <property type="project" value="UniProtKB-KW"/>
</dbReference>
<dbReference type="Gene3D" id="2.40.70.10">
    <property type="entry name" value="Acid Proteases"/>
    <property type="match status" value="1"/>
</dbReference>
<dbReference type="EMBL" id="CP106753">
    <property type="protein sequence ID" value="UXY15335.1"/>
    <property type="molecule type" value="Genomic_DNA"/>
</dbReference>
<dbReference type="InterPro" id="IPR021109">
    <property type="entry name" value="Peptidase_aspartic_dom_sf"/>
</dbReference>
<feature type="signal peptide" evidence="1">
    <location>
        <begin position="1"/>
        <end position="19"/>
    </location>
</feature>
<protein>
    <submittedName>
        <fullName evidence="2">TIGR02281 family clan AA aspartic protease</fullName>
        <ecNumber evidence="2">3.4.23.-</ecNumber>
    </submittedName>
</protein>
<keyword evidence="2" id="KW-0645">Protease</keyword>
<keyword evidence="3" id="KW-1185">Reference proteome</keyword>
<reference evidence="2" key="1">
    <citation type="submission" date="2022-10" db="EMBL/GenBank/DDBJ databases">
        <title>Chitiniphilus purpureus sp. nov., a novel chitin-degrading bacterium isolated from crawfish pond sediment.</title>
        <authorList>
            <person name="Li K."/>
        </authorList>
    </citation>
    <scope>NUCLEOTIDE SEQUENCE</scope>
    <source>
        <strain evidence="2">CD1</strain>
    </source>
</reference>
<dbReference type="GO" id="GO:0008233">
    <property type="term" value="F:peptidase activity"/>
    <property type="evidence" value="ECO:0007669"/>
    <property type="project" value="UniProtKB-KW"/>
</dbReference>
<dbReference type="InterPro" id="IPR011969">
    <property type="entry name" value="Clan_AA_Asp_peptidase_C"/>
</dbReference>
<gene>
    <name evidence="2" type="ORF">N8I74_18785</name>
</gene>
<dbReference type="Pfam" id="PF13975">
    <property type="entry name" value="gag-asp_proteas"/>
    <property type="match status" value="1"/>
</dbReference>
<proteinExistence type="predicted"/>
<evidence type="ECO:0000313" key="2">
    <source>
        <dbReference type="EMBL" id="UXY15335.1"/>
    </source>
</evidence>
<dbReference type="InterPro" id="IPR034122">
    <property type="entry name" value="Retropepsin-like_bacterial"/>
</dbReference>
<evidence type="ECO:0000256" key="1">
    <source>
        <dbReference type="SAM" id="SignalP"/>
    </source>
</evidence>